<keyword evidence="2" id="KW-1185">Reference proteome</keyword>
<comment type="caution">
    <text evidence="1">The sequence shown here is derived from an EMBL/GenBank/DDBJ whole genome shotgun (WGS) entry which is preliminary data.</text>
</comment>
<dbReference type="Proteomes" id="UP000887013">
    <property type="component" value="Unassembled WGS sequence"/>
</dbReference>
<evidence type="ECO:0000313" key="2">
    <source>
        <dbReference type="Proteomes" id="UP000887013"/>
    </source>
</evidence>
<gene>
    <name evidence="1" type="ORF">NPIL_625381</name>
</gene>
<evidence type="ECO:0000313" key="1">
    <source>
        <dbReference type="EMBL" id="GFU41935.1"/>
    </source>
</evidence>
<protein>
    <submittedName>
        <fullName evidence="1">Uncharacterized protein</fullName>
    </submittedName>
</protein>
<feature type="non-terminal residue" evidence="1">
    <location>
        <position position="1"/>
    </location>
</feature>
<sequence>MDLLVLNEDCTPAVKKLQTSYFPSTSQISGRIFHQTLRPPITTSLEAAASKPRKSSPK</sequence>
<proteinExistence type="predicted"/>
<name>A0A8X6QRY8_NEPPI</name>
<reference evidence="1" key="1">
    <citation type="submission" date="2020-08" db="EMBL/GenBank/DDBJ databases">
        <title>Multicomponent nature underlies the extraordinary mechanical properties of spider dragline silk.</title>
        <authorList>
            <person name="Kono N."/>
            <person name="Nakamura H."/>
            <person name="Mori M."/>
            <person name="Yoshida Y."/>
            <person name="Ohtoshi R."/>
            <person name="Malay A.D."/>
            <person name="Moran D.A.P."/>
            <person name="Tomita M."/>
            <person name="Numata K."/>
            <person name="Arakawa K."/>
        </authorList>
    </citation>
    <scope>NUCLEOTIDE SEQUENCE</scope>
</reference>
<accession>A0A8X6QRY8</accession>
<dbReference type="EMBL" id="BMAW01035956">
    <property type="protein sequence ID" value="GFU41935.1"/>
    <property type="molecule type" value="Genomic_DNA"/>
</dbReference>
<dbReference type="AlphaFoldDB" id="A0A8X6QRY8"/>
<organism evidence="1 2">
    <name type="scientific">Nephila pilipes</name>
    <name type="common">Giant wood spider</name>
    <name type="synonym">Nephila maculata</name>
    <dbReference type="NCBI Taxonomy" id="299642"/>
    <lineage>
        <taxon>Eukaryota</taxon>
        <taxon>Metazoa</taxon>
        <taxon>Ecdysozoa</taxon>
        <taxon>Arthropoda</taxon>
        <taxon>Chelicerata</taxon>
        <taxon>Arachnida</taxon>
        <taxon>Araneae</taxon>
        <taxon>Araneomorphae</taxon>
        <taxon>Entelegynae</taxon>
        <taxon>Araneoidea</taxon>
        <taxon>Nephilidae</taxon>
        <taxon>Nephila</taxon>
    </lineage>
</organism>